<accession>A0AA39XE14</accession>
<sequence>MWNRPKVPELGQMRLRSGPRTSVGLCAALRSLWLSSRYCASFSASAEPIGREPHLLSPTAIQIDRQSIFDVHDVQTLASTVSRYTLVYFLDCGNAAKFCNNYCIACAVSVLSLIFSGSFCGCSTPTVCISCTEHLPQCFRNTPWLAGSGILLNEAIEGGSCYWLAFSAQTMRLFAAVHNPSFVLKGGVVTAPPDLVQVVMAV</sequence>
<evidence type="ECO:0000313" key="1">
    <source>
        <dbReference type="EMBL" id="KAK0632219.1"/>
    </source>
</evidence>
<comment type="caution">
    <text evidence="1">The sequence shown here is derived from an EMBL/GenBank/DDBJ whole genome shotgun (WGS) entry which is preliminary data.</text>
</comment>
<dbReference type="Proteomes" id="UP001175000">
    <property type="component" value="Unassembled WGS sequence"/>
</dbReference>
<proteinExistence type="predicted"/>
<reference evidence="1" key="1">
    <citation type="submission" date="2023-06" db="EMBL/GenBank/DDBJ databases">
        <title>Genome-scale phylogeny and comparative genomics of the fungal order Sordariales.</title>
        <authorList>
            <consortium name="Lawrence Berkeley National Laboratory"/>
            <person name="Hensen N."/>
            <person name="Bonometti L."/>
            <person name="Westerberg I."/>
            <person name="Brannstrom I.O."/>
            <person name="Guillou S."/>
            <person name="Cros-Aarteil S."/>
            <person name="Calhoun S."/>
            <person name="Haridas S."/>
            <person name="Kuo A."/>
            <person name="Mondo S."/>
            <person name="Pangilinan J."/>
            <person name="Riley R."/>
            <person name="Labutti K."/>
            <person name="Andreopoulos B."/>
            <person name="Lipzen A."/>
            <person name="Chen C."/>
            <person name="Yanf M."/>
            <person name="Daum C."/>
            <person name="Ng V."/>
            <person name="Clum A."/>
            <person name="Steindorff A."/>
            <person name="Ohm R."/>
            <person name="Martin F."/>
            <person name="Silar P."/>
            <person name="Natvig D."/>
            <person name="Lalanne C."/>
            <person name="Gautier V."/>
            <person name="Ament-Velasquez S.L."/>
            <person name="Kruys A."/>
            <person name="Hutchinson M.I."/>
            <person name="Powell A.J."/>
            <person name="Barry K."/>
            <person name="Miller A.N."/>
            <person name="Grigoriev I.V."/>
            <person name="Debuchy R."/>
            <person name="Gladieux P."/>
            <person name="Thoren M.H."/>
            <person name="Johannesson H."/>
        </authorList>
    </citation>
    <scope>NUCLEOTIDE SEQUENCE</scope>
    <source>
        <strain evidence="1">CBS 606.72</strain>
    </source>
</reference>
<organism evidence="1 2">
    <name type="scientific">Immersiella caudata</name>
    <dbReference type="NCBI Taxonomy" id="314043"/>
    <lineage>
        <taxon>Eukaryota</taxon>
        <taxon>Fungi</taxon>
        <taxon>Dikarya</taxon>
        <taxon>Ascomycota</taxon>
        <taxon>Pezizomycotina</taxon>
        <taxon>Sordariomycetes</taxon>
        <taxon>Sordariomycetidae</taxon>
        <taxon>Sordariales</taxon>
        <taxon>Lasiosphaeriaceae</taxon>
        <taxon>Immersiella</taxon>
    </lineage>
</organism>
<name>A0AA39XE14_9PEZI</name>
<dbReference type="AlphaFoldDB" id="A0AA39XE14"/>
<evidence type="ECO:0000313" key="2">
    <source>
        <dbReference type="Proteomes" id="UP001175000"/>
    </source>
</evidence>
<gene>
    <name evidence="1" type="ORF">B0T14DRAFT_24963</name>
</gene>
<dbReference type="EMBL" id="JAULSU010000001">
    <property type="protein sequence ID" value="KAK0632219.1"/>
    <property type="molecule type" value="Genomic_DNA"/>
</dbReference>
<protein>
    <submittedName>
        <fullName evidence="1">Uncharacterized protein</fullName>
    </submittedName>
</protein>
<keyword evidence="2" id="KW-1185">Reference proteome</keyword>